<dbReference type="EMBL" id="AP026709">
    <property type="protein sequence ID" value="BDQ36334.1"/>
    <property type="molecule type" value="Genomic_DNA"/>
</dbReference>
<feature type="transmembrane region" description="Helical" evidence="1">
    <location>
        <begin position="291"/>
        <end position="310"/>
    </location>
</feature>
<keyword evidence="1" id="KW-1133">Transmembrane helix</keyword>
<evidence type="ECO:0000313" key="3">
    <source>
        <dbReference type="Proteomes" id="UP001317742"/>
    </source>
</evidence>
<accession>A0ABN6RZC8</accession>
<keyword evidence="1" id="KW-0472">Membrane</keyword>
<sequence>MSSLLITTTAFWKSVRALDTAAIALIISCGTLSWRLIETFFKRTDRISDRQVQDIKEVWIDASLVPVCITPLRKFVTALTKKFREVCGDLALEQNQDKIDEITTNFDSFFKEKRDRIESKLRIIAPISGNHYNQIQDIINDFEDAHWEHFSMVTNNEKGTGLQSAAFGYETTLYTGLNKTLRTLYLLNNSDDLSNFFGFEITFKEKIFRNGKRAFKGVINGTHNLAQKKNAICYTPFTNNNAIPQLDEPAYMYKLKFLRALRERACCDITFPTEELKRVHKEDGKIWACKMFILMTICHVILWLSSPIWFPLCATRKWWKLTNELPNMETDMEWKAAMIIQRPELFSRIY</sequence>
<dbReference type="Proteomes" id="UP001317742">
    <property type="component" value="Chromosome"/>
</dbReference>
<name>A0ABN6RZC8_9BACT</name>
<gene>
    <name evidence="2" type="ORF">SYK_06940</name>
</gene>
<protein>
    <submittedName>
        <fullName evidence="2">Uncharacterized protein</fullName>
    </submittedName>
</protein>
<organism evidence="2 3">
    <name type="scientific">Pseudodesulfovibrio nedwellii</name>
    <dbReference type="NCBI Taxonomy" id="2973072"/>
    <lineage>
        <taxon>Bacteria</taxon>
        <taxon>Pseudomonadati</taxon>
        <taxon>Thermodesulfobacteriota</taxon>
        <taxon>Desulfovibrionia</taxon>
        <taxon>Desulfovibrionales</taxon>
        <taxon>Desulfovibrionaceae</taxon>
    </lineage>
</organism>
<proteinExistence type="predicted"/>
<evidence type="ECO:0000256" key="1">
    <source>
        <dbReference type="SAM" id="Phobius"/>
    </source>
</evidence>
<reference evidence="2 3" key="1">
    <citation type="submission" date="2022-08" db="EMBL/GenBank/DDBJ databases">
        <title>Genome Sequence of the sulphate-reducing bacterium, Pseudodesulfovibrio sp. SYK.</title>
        <authorList>
            <person name="Kondo R."/>
            <person name="Kataoka T."/>
        </authorList>
    </citation>
    <scope>NUCLEOTIDE SEQUENCE [LARGE SCALE GENOMIC DNA]</scope>
    <source>
        <strain evidence="2 3">SYK</strain>
    </source>
</reference>
<keyword evidence="3" id="KW-1185">Reference proteome</keyword>
<keyword evidence="1" id="KW-0812">Transmembrane</keyword>
<evidence type="ECO:0000313" key="2">
    <source>
        <dbReference type="EMBL" id="BDQ36334.1"/>
    </source>
</evidence>